<keyword evidence="2" id="KW-1185">Reference proteome</keyword>
<evidence type="ECO:0008006" key="3">
    <source>
        <dbReference type="Google" id="ProtNLM"/>
    </source>
</evidence>
<dbReference type="AlphaFoldDB" id="A0A8R1HZG4"/>
<accession>A0A8R1HZG4</accession>
<dbReference type="InterPro" id="IPR050230">
    <property type="entry name" value="CALM/Myosin/TropC-like"/>
</dbReference>
<protein>
    <recommendedName>
        <fullName evidence="3">EF-hand domain-containing protein</fullName>
    </recommendedName>
</protein>
<evidence type="ECO:0000313" key="2">
    <source>
        <dbReference type="Proteomes" id="UP000005237"/>
    </source>
</evidence>
<organism evidence="1 2">
    <name type="scientific">Caenorhabditis japonica</name>
    <dbReference type="NCBI Taxonomy" id="281687"/>
    <lineage>
        <taxon>Eukaryota</taxon>
        <taxon>Metazoa</taxon>
        <taxon>Ecdysozoa</taxon>
        <taxon>Nematoda</taxon>
        <taxon>Chromadorea</taxon>
        <taxon>Rhabditida</taxon>
        <taxon>Rhabditina</taxon>
        <taxon>Rhabditomorpha</taxon>
        <taxon>Rhabditoidea</taxon>
        <taxon>Rhabditidae</taxon>
        <taxon>Peloderinae</taxon>
        <taxon>Caenorhabditis</taxon>
    </lineage>
</organism>
<dbReference type="GO" id="GO:0016460">
    <property type="term" value="C:myosin II complex"/>
    <property type="evidence" value="ECO:0007669"/>
    <property type="project" value="TreeGrafter"/>
</dbReference>
<dbReference type="Gene3D" id="1.10.238.10">
    <property type="entry name" value="EF-hand"/>
    <property type="match status" value="1"/>
</dbReference>
<proteinExistence type="predicted"/>
<dbReference type="EnsemblMetazoa" id="CJA11094.1">
    <property type="protein sequence ID" value="CJA11094.1"/>
    <property type="gene ID" value="WBGene00130298"/>
</dbReference>
<dbReference type="Proteomes" id="UP000005237">
    <property type="component" value="Unassembled WGS sequence"/>
</dbReference>
<dbReference type="OMA" id="AKTQEYY"/>
<sequence length="142" mass="16278">MTEFFSQKQIDEIRECFNFYSTRGVLISAAQLRCALRSLGYSPTAAKTQEYYKKQNKKSIEFSTFLEICKDEQNSPDPLTEIIKALNGLDRNKARAMPSRELAAILSQVGERMSPEEIKHLLSKVEVNSMVPHQKLVEYVSR</sequence>
<dbReference type="InterPro" id="IPR011992">
    <property type="entry name" value="EF-hand-dom_pair"/>
</dbReference>
<dbReference type="SUPFAM" id="SSF47473">
    <property type="entry name" value="EF-hand"/>
    <property type="match status" value="1"/>
</dbReference>
<reference evidence="1" key="2">
    <citation type="submission" date="2022-06" db="UniProtKB">
        <authorList>
            <consortium name="EnsemblMetazoa"/>
        </authorList>
    </citation>
    <scope>IDENTIFICATION</scope>
    <source>
        <strain evidence="1">DF5081</strain>
    </source>
</reference>
<name>A0A8R1HZG4_CAEJA</name>
<dbReference type="PANTHER" id="PTHR23048">
    <property type="entry name" value="MYOSIN LIGHT CHAIN 1, 3"/>
    <property type="match status" value="1"/>
</dbReference>
<reference evidence="2" key="1">
    <citation type="submission" date="2010-08" db="EMBL/GenBank/DDBJ databases">
        <authorList>
            <consortium name="Caenorhabditis japonica Sequencing Consortium"/>
            <person name="Wilson R.K."/>
        </authorList>
    </citation>
    <scope>NUCLEOTIDE SEQUENCE [LARGE SCALE GENOMIC DNA]</scope>
    <source>
        <strain evidence="2">DF5081</strain>
    </source>
</reference>
<evidence type="ECO:0000313" key="1">
    <source>
        <dbReference type="EnsemblMetazoa" id="CJA11094.1"/>
    </source>
</evidence>
<dbReference type="PANTHER" id="PTHR23048:SF45">
    <property type="entry name" value="CALMODULIN LIKE 4"/>
    <property type="match status" value="1"/>
</dbReference>